<evidence type="ECO:0000256" key="1">
    <source>
        <dbReference type="ARBA" id="ARBA00004167"/>
    </source>
</evidence>
<evidence type="ECO:0000259" key="8">
    <source>
        <dbReference type="SMART" id="SM00244"/>
    </source>
</evidence>
<dbReference type="GO" id="GO:0008233">
    <property type="term" value="F:peptidase activity"/>
    <property type="evidence" value="ECO:0007669"/>
    <property type="project" value="UniProtKB-KW"/>
</dbReference>
<dbReference type="PANTHER" id="PTHR42911:SF1">
    <property type="entry name" value="MODULATOR OF FTSH PROTEASE HFLC"/>
    <property type="match status" value="1"/>
</dbReference>
<dbReference type="Gene3D" id="3.30.479.30">
    <property type="entry name" value="Band 7 domain"/>
    <property type="match status" value="1"/>
</dbReference>
<dbReference type="RefSeq" id="WP_228445692.1">
    <property type="nucleotide sequence ID" value="NZ_CP047045.1"/>
</dbReference>
<evidence type="ECO:0000313" key="10">
    <source>
        <dbReference type="Proteomes" id="UP000431269"/>
    </source>
</evidence>
<comment type="function">
    <text evidence="6">HflC and HflK could regulate a protease.</text>
</comment>
<evidence type="ECO:0000256" key="2">
    <source>
        <dbReference type="ARBA" id="ARBA00007862"/>
    </source>
</evidence>
<reference evidence="10" key="1">
    <citation type="submission" date="2019-12" db="EMBL/GenBank/DDBJ databases">
        <title>Complete genome of Terracaulis silvestris 0127_4.</title>
        <authorList>
            <person name="Vieira S."/>
            <person name="Riedel T."/>
            <person name="Sproer C."/>
            <person name="Pascual J."/>
            <person name="Boedeker C."/>
            <person name="Overmann J."/>
        </authorList>
    </citation>
    <scope>NUCLEOTIDE SEQUENCE [LARGE SCALE GENOMIC DNA]</scope>
    <source>
        <strain evidence="10">0127_4</strain>
    </source>
</reference>
<dbReference type="PANTHER" id="PTHR42911">
    <property type="entry name" value="MODULATOR OF FTSH PROTEASE HFLC"/>
    <property type="match status" value="1"/>
</dbReference>
<dbReference type="EMBL" id="CP047045">
    <property type="protein sequence ID" value="QGZ95896.1"/>
    <property type="molecule type" value="Genomic_DNA"/>
</dbReference>
<organism evidence="9 10">
    <name type="scientific">Terricaulis silvestris</name>
    <dbReference type="NCBI Taxonomy" id="2686094"/>
    <lineage>
        <taxon>Bacteria</taxon>
        <taxon>Pseudomonadati</taxon>
        <taxon>Pseudomonadota</taxon>
        <taxon>Alphaproteobacteria</taxon>
        <taxon>Caulobacterales</taxon>
        <taxon>Caulobacteraceae</taxon>
        <taxon>Terricaulis</taxon>
    </lineage>
</organism>
<keyword evidence="10" id="KW-1185">Reference proteome</keyword>
<dbReference type="InterPro" id="IPR036013">
    <property type="entry name" value="Band_7/SPFH_dom_sf"/>
</dbReference>
<evidence type="ECO:0000256" key="5">
    <source>
        <dbReference type="ARBA" id="ARBA00023136"/>
    </source>
</evidence>
<comment type="similarity">
    <text evidence="2 6">Belongs to the band 7/mec-2 family. HflC subfamily.</text>
</comment>
<evidence type="ECO:0000256" key="4">
    <source>
        <dbReference type="ARBA" id="ARBA00022989"/>
    </source>
</evidence>
<evidence type="ECO:0000256" key="7">
    <source>
        <dbReference type="SAM" id="Phobius"/>
    </source>
</evidence>
<dbReference type="SMART" id="SM00244">
    <property type="entry name" value="PHB"/>
    <property type="match status" value="1"/>
</dbReference>
<dbReference type="GO" id="GO:0016020">
    <property type="term" value="C:membrane"/>
    <property type="evidence" value="ECO:0007669"/>
    <property type="project" value="UniProtKB-SubCell"/>
</dbReference>
<keyword evidence="3 7" id="KW-0812">Transmembrane</keyword>
<evidence type="ECO:0000256" key="6">
    <source>
        <dbReference type="PIRNR" id="PIRNR005651"/>
    </source>
</evidence>
<dbReference type="CDD" id="cd03405">
    <property type="entry name" value="SPFH_HflC"/>
    <property type="match status" value="1"/>
</dbReference>
<feature type="transmembrane region" description="Helical" evidence="7">
    <location>
        <begin position="6"/>
        <end position="27"/>
    </location>
</feature>
<gene>
    <name evidence="9" type="primary">hflC_2</name>
    <name evidence="9" type="ORF">DSM104635_02751</name>
</gene>
<dbReference type="InterPro" id="IPR001107">
    <property type="entry name" value="Band_7"/>
</dbReference>
<sequence>MMPRNLPLVLGVAFVALVILLNSVFIVRQDRQAIVLRFGAYTASINEPGSSEPGLYFKIPFFDTVIMYDKRNIGLILEGQSIVPSDQERLIVDAVVRWRITDPRRFYQSALTEDGGEERLKVFTESAMRRVLGAATSDQIISGRRAALMQAIEDDLNRSAATELGVRVVDVRIRQADLPSENTERVYERMRSERQQVAGRIRAEGARDAQIILATARQENERLRGEGEGERARIFAQAYGRDAEFAAFYRSMRAYDTAIDANTPIVVPPDSDFFRYMQRRRGGN</sequence>
<keyword evidence="9" id="KW-0645">Protease</keyword>
<keyword evidence="5 7" id="KW-0472">Membrane</keyword>
<dbReference type="SUPFAM" id="SSF117892">
    <property type="entry name" value="Band 7/SPFH domain"/>
    <property type="match status" value="1"/>
</dbReference>
<evidence type="ECO:0000256" key="3">
    <source>
        <dbReference type="ARBA" id="ARBA00022692"/>
    </source>
</evidence>
<dbReference type="PIRSF" id="PIRSF005651">
    <property type="entry name" value="HflC"/>
    <property type="match status" value="1"/>
</dbReference>
<evidence type="ECO:0000313" key="9">
    <source>
        <dbReference type="EMBL" id="QGZ95896.1"/>
    </source>
</evidence>
<dbReference type="AlphaFoldDB" id="A0A6I6MR56"/>
<feature type="domain" description="Band 7" evidence="8">
    <location>
        <begin position="22"/>
        <end position="190"/>
    </location>
</feature>
<proteinExistence type="inferred from homology"/>
<dbReference type="Proteomes" id="UP000431269">
    <property type="component" value="Chromosome"/>
</dbReference>
<protein>
    <recommendedName>
        <fullName evidence="6">Protein HflC</fullName>
    </recommendedName>
</protein>
<dbReference type="KEGG" id="tsv:DSM104635_02751"/>
<comment type="subcellular location">
    <subcellularLocation>
        <location evidence="1">Membrane</location>
        <topology evidence="1">Single-pass membrane protein</topology>
    </subcellularLocation>
</comment>
<accession>A0A6I6MR56</accession>
<name>A0A6I6MR56_9CAUL</name>
<dbReference type="InterPro" id="IPR010200">
    <property type="entry name" value="HflC"/>
</dbReference>
<keyword evidence="4 7" id="KW-1133">Transmembrane helix</keyword>
<dbReference type="GO" id="GO:0006508">
    <property type="term" value="P:proteolysis"/>
    <property type="evidence" value="ECO:0007669"/>
    <property type="project" value="UniProtKB-KW"/>
</dbReference>
<keyword evidence="9" id="KW-0378">Hydrolase</keyword>
<dbReference type="Pfam" id="PF01145">
    <property type="entry name" value="Band_7"/>
    <property type="match status" value="1"/>
</dbReference>